<keyword evidence="2" id="KW-1185">Reference proteome</keyword>
<sequence>MIEFARWSRLLRRCRTTYHCMGALLFSLLMLWVLPAHAFTYWDDTSASAVTLSRGDFVARASQLKGLEQLAYVNRVINNAARQTPDTRDEWKGFDRLIRDNAGDCEDFALAKYQILRQAGVPPDRMDLMAAEDQLTPSYHAVLRYRRDDGSHLILDNLTPLILPEHARSDLTPIVIFDQHHARRYHKGKFEVVDPARVLLGGVRLDKRMQRLLDY</sequence>
<gene>
    <name evidence="1" type="ORF">FY550_05330</name>
</gene>
<dbReference type="PANTHER" id="PTHR39327:SF1">
    <property type="entry name" value="BLR5470 PROTEIN"/>
    <property type="match status" value="1"/>
</dbReference>
<protein>
    <submittedName>
        <fullName evidence="1">Uncharacterized protein</fullName>
    </submittedName>
</protein>
<dbReference type="OrthoDB" id="5401788at2"/>
<reference evidence="1 2" key="1">
    <citation type="submission" date="2019-08" db="EMBL/GenBank/DDBJ databases">
        <title>Complete genome sequence of Kushneria sp. YCWA18, a halophilic phosphate-solubilizing bacterium isolated from Daqiao saltern in China.</title>
        <authorList>
            <person name="Du G.-X."/>
            <person name="Qu L.-Y."/>
        </authorList>
    </citation>
    <scope>NUCLEOTIDE SEQUENCE [LARGE SCALE GENOMIC DNA]</scope>
    <source>
        <strain evidence="1 2">YCWA18</strain>
    </source>
</reference>
<dbReference type="AlphaFoldDB" id="A0A1S1P000"/>
<dbReference type="Gene3D" id="3.10.620.30">
    <property type="match status" value="1"/>
</dbReference>
<dbReference type="RefSeq" id="WP_070976365.1">
    <property type="nucleotide sequence ID" value="NZ_CP043420.1"/>
</dbReference>
<dbReference type="Proteomes" id="UP000322553">
    <property type="component" value="Chromosome"/>
</dbReference>
<dbReference type="InterPro" id="IPR010319">
    <property type="entry name" value="Transglutaminase-like_Cys_pept"/>
</dbReference>
<dbReference type="PANTHER" id="PTHR39327">
    <property type="match status" value="1"/>
</dbReference>
<accession>A0A1S1P000</accession>
<dbReference type="Pfam" id="PF06035">
    <property type="entry name" value="Peptidase_C93"/>
    <property type="match status" value="1"/>
</dbReference>
<dbReference type="KEGG" id="kuy:FY550_05330"/>
<organism evidence="1 2">
    <name type="scientific">Kushneria phosphatilytica</name>
    <dbReference type="NCBI Taxonomy" id="657387"/>
    <lineage>
        <taxon>Bacteria</taxon>
        <taxon>Pseudomonadati</taxon>
        <taxon>Pseudomonadota</taxon>
        <taxon>Gammaproteobacteria</taxon>
        <taxon>Oceanospirillales</taxon>
        <taxon>Halomonadaceae</taxon>
        <taxon>Kushneria</taxon>
    </lineage>
</organism>
<evidence type="ECO:0000313" key="2">
    <source>
        <dbReference type="Proteomes" id="UP000322553"/>
    </source>
</evidence>
<dbReference type="STRING" id="657387.BH688_01570"/>
<proteinExistence type="predicted"/>
<evidence type="ECO:0000313" key="1">
    <source>
        <dbReference type="EMBL" id="QEL10610.1"/>
    </source>
</evidence>
<name>A0A1S1P000_9GAMM</name>
<dbReference type="EMBL" id="CP043420">
    <property type="protein sequence ID" value="QEL10610.1"/>
    <property type="molecule type" value="Genomic_DNA"/>
</dbReference>